<keyword evidence="3" id="KW-1185">Reference proteome</keyword>
<name>A0A518K612_9BACT</name>
<keyword evidence="1" id="KW-0812">Transmembrane</keyword>
<feature type="transmembrane region" description="Helical" evidence="1">
    <location>
        <begin position="117"/>
        <end position="150"/>
    </location>
</feature>
<gene>
    <name evidence="2" type="ORF">Spa11_14260</name>
</gene>
<organism evidence="2 3">
    <name type="scientific">Botrimarina mediterranea</name>
    <dbReference type="NCBI Taxonomy" id="2528022"/>
    <lineage>
        <taxon>Bacteria</taxon>
        <taxon>Pseudomonadati</taxon>
        <taxon>Planctomycetota</taxon>
        <taxon>Planctomycetia</taxon>
        <taxon>Pirellulales</taxon>
        <taxon>Lacipirellulaceae</taxon>
        <taxon>Botrimarina</taxon>
    </lineage>
</organism>
<dbReference type="EMBL" id="CP036349">
    <property type="protein sequence ID" value="QDV73230.1"/>
    <property type="molecule type" value="Genomic_DNA"/>
</dbReference>
<proteinExistence type="predicted"/>
<reference evidence="2 3" key="1">
    <citation type="submission" date="2019-02" db="EMBL/GenBank/DDBJ databases">
        <title>Deep-cultivation of Planctomycetes and their phenomic and genomic characterization uncovers novel biology.</title>
        <authorList>
            <person name="Wiegand S."/>
            <person name="Jogler M."/>
            <person name="Boedeker C."/>
            <person name="Pinto D."/>
            <person name="Vollmers J."/>
            <person name="Rivas-Marin E."/>
            <person name="Kohn T."/>
            <person name="Peeters S.H."/>
            <person name="Heuer A."/>
            <person name="Rast P."/>
            <person name="Oberbeckmann S."/>
            <person name="Bunk B."/>
            <person name="Jeske O."/>
            <person name="Meyerdierks A."/>
            <person name="Storesund J.E."/>
            <person name="Kallscheuer N."/>
            <person name="Luecker S."/>
            <person name="Lage O.M."/>
            <person name="Pohl T."/>
            <person name="Merkel B.J."/>
            <person name="Hornburger P."/>
            <person name="Mueller R.-W."/>
            <person name="Bruemmer F."/>
            <person name="Labrenz M."/>
            <person name="Spormann A.M."/>
            <person name="Op den Camp H."/>
            <person name="Overmann J."/>
            <person name="Amann R."/>
            <person name="Jetten M.S.M."/>
            <person name="Mascher T."/>
            <person name="Medema M.H."/>
            <person name="Devos D.P."/>
            <person name="Kaster A.-K."/>
            <person name="Ovreas L."/>
            <person name="Rohde M."/>
            <person name="Galperin M.Y."/>
            <person name="Jogler C."/>
        </authorList>
    </citation>
    <scope>NUCLEOTIDE SEQUENCE [LARGE SCALE GENOMIC DNA]</scope>
    <source>
        <strain evidence="2 3">Spa11</strain>
    </source>
</reference>
<evidence type="ECO:0000256" key="1">
    <source>
        <dbReference type="SAM" id="Phobius"/>
    </source>
</evidence>
<evidence type="ECO:0000313" key="2">
    <source>
        <dbReference type="EMBL" id="QDV73230.1"/>
    </source>
</evidence>
<accession>A0A518K612</accession>
<keyword evidence="1" id="KW-1133">Transmembrane helix</keyword>
<dbReference type="Proteomes" id="UP000316426">
    <property type="component" value="Chromosome"/>
</dbReference>
<dbReference type="KEGG" id="bmei:Spa11_14260"/>
<keyword evidence="1" id="KW-0472">Membrane</keyword>
<evidence type="ECO:0000313" key="3">
    <source>
        <dbReference type="Proteomes" id="UP000316426"/>
    </source>
</evidence>
<sequence length="161" mass="17439">MLNSEGSDSVVLFDSVKLYSNGTVELCGTQAFGRFAEVEATYRDPSDRGFILIRRSVGSDLLRVYEDSLTNPSALAWYQPQSVVGKDGETRYDAWLFSAANNSLPTGTTGTKPLRTALLGVMFLVACLSLFVPSASAVLCATFCAGLTAFSIIRSFRLIAW</sequence>
<protein>
    <submittedName>
        <fullName evidence="2">Uncharacterized protein</fullName>
    </submittedName>
</protein>
<dbReference type="AlphaFoldDB" id="A0A518K612"/>